<dbReference type="SUPFAM" id="SSF88659">
    <property type="entry name" value="Sigma3 and sigma4 domains of RNA polymerase sigma factors"/>
    <property type="match status" value="1"/>
</dbReference>
<feature type="domain" description="RNA polymerase sigma factor 70 region 4 type 2" evidence="7">
    <location>
        <begin position="102"/>
        <end position="151"/>
    </location>
</feature>
<dbReference type="InterPro" id="IPR013325">
    <property type="entry name" value="RNA_pol_sigma_r2"/>
</dbReference>
<feature type="domain" description="RNA polymerase sigma-70 region 2" evidence="6">
    <location>
        <begin position="7"/>
        <end position="73"/>
    </location>
</feature>
<dbReference type="GO" id="GO:0016987">
    <property type="term" value="F:sigma factor activity"/>
    <property type="evidence" value="ECO:0007669"/>
    <property type="project" value="UniProtKB-KW"/>
</dbReference>
<keyword evidence="5" id="KW-0804">Transcription</keyword>
<dbReference type="PANTHER" id="PTHR43133">
    <property type="entry name" value="RNA POLYMERASE ECF-TYPE SIGMA FACTO"/>
    <property type="match status" value="1"/>
</dbReference>
<evidence type="ECO:0000256" key="1">
    <source>
        <dbReference type="ARBA" id="ARBA00010641"/>
    </source>
</evidence>
<evidence type="ECO:0000256" key="2">
    <source>
        <dbReference type="ARBA" id="ARBA00023015"/>
    </source>
</evidence>
<evidence type="ECO:0000313" key="9">
    <source>
        <dbReference type="Proteomes" id="UP000440498"/>
    </source>
</evidence>
<protein>
    <submittedName>
        <fullName evidence="8">Sigma-70 family RNA polymerase sigma factor</fullName>
    </submittedName>
</protein>
<dbReference type="NCBIfam" id="TIGR02937">
    <property type="entry name" value="sigma70-ECF"/>
    <property type="match status" value="1"/>
</dbReference>
<dbReference type="InterPro" id="IPR013249">
    <property type="entry name" value="RNA_pol_sigma70_r4_t2"/>
</dbReference>
<dbReference type="Proteomes" id="UP000440498">
    <property type="component" value="Unassembled WGS sequence"/>
</dbReference>
<dbReference type="RefSeq" id="WP_152840240.1">
    <property type="nucleotide sequence ID" value="NZ_WHUG01000010.1"/>
</dbReference>
<dbReference type="AlphaFoldDB" id="A0A6A7N7A8"/>
<dbReference type="InterPro" id="IPR014284">
    <property type="entry name" value="RNA_pol_sigma-70_dom"/>
</dbReference>
<proteinExistence type="inferred from homology"/>
<evidence type="ECO:0000259" key="7">
    <source>
        <dbReference type="Pfam" id="PF08281"/>
    </source>
</evidence>
<accession>A0A6A7N7A8</accession>
<dbReference type="EMBL" id="WHUG01000010">
    <property type="protein sequence ID" value="MQA40965.1"/>
    <property type="molecule type" value="Genomic_DNA"/>
</dbReference>
<dbReference type="InterPro" id="IPR039425">
    <property type="entry name" value="RNA_pol_sigma-70-like"/>
</dbReference>
<reference evidence="8 9" key="1">
    <citation type="submission" date="2019-10" db="EMBL/GenBank/DDBJ databases">
        <title>Two novel species isolated from a subtropical stream in China.</title>
        <authorList>
            <person name="Lu H."/>
        </authorList>
    </citation>
    <scope>NUCLEOTIDE SEQUENCE [LARGE SCALE GENOMIC DNA]</scope>
    <source>
        <strain evidence="8 9">FT29W</strain>
    </source>
</reference>
<sequence>MQAIQALYQQHATVVYRFSLGLCGDKHLANDLVAETFVRAMMSSSPIGMETVQGYLCTIARRLYLKEWYRHQRHTELEDVYRDMAPGPEQSLMAARELQHTLAALQQLPEIDRAAVLMRAEDEVPYEDIARALGISLSSAKVKVFRARLKLTQIMKEAS</sequence>
<dbReference type="CDD" id="cd06171">
    <property type="entry name" value="Sigma70_r4"/>
    <property type="match status" value="1"/>
</dbReference>
<organism evidence="8 9">
    <name type="scientific">Rugamonas aquatica</name>
    <dbReference type="NCBI Taxonomy" id="2743357"/>
    <lineage>
        <taxon>Bacteria</taxon>
        <taxon>Pseudomonadati</taxon>
        <taxon>Pseudomonadota</taxon>
        <taxon>Betaproteobacteria</taxon>
        <taxon>Burkholderiales</taxon>
        <taxon>Oxalobacteraceae</taxon>
        <taxon>Telluria group</taxon>
        <taxon>Rugamonas</taxon>
    </lineage>
</organism>
<dbReference type="SUPFAM" id="SSF88946">
    <property type="entry name" value="Sigma2 domain of RNA polymerase sigma factors"/>
    <property type="match status" value="1"/>
</dbReference>
<evidence type="ECO:0000256" key="5">
    <source>
        <dbReference type="ARBA" id="ARBA00023163"/>
    </source>
</evidence>
<dbReference type="Gene3D" id="1.10.1740.10">
    <property type="match status" value="1"/>
</dbReference>
<dbReference type="Gene3D" id="1.10.10.10">
    <property type="entry name" value="Winged helix-like DNA-binding domain superfamily/Winged helix DNA-binding domain"/>
    <property type="match status" value="1"/>
</dbReference>
<dbReference type="PANTHER" id="PTHR43133:SF8">
    <property type="entry name" value="RNA POLYMERASE SIGMA FACTOR HI_1459-RELATED"/>
    <property type="match status" value="1"/>
</dbReference>
<dbReference type="Pfam" id="PF04542">
    <property type="entry name" value="Sigma70_r2"/>
    <property type="match status" value="1"/>
</dbReference>
<keyword evidence="3" id="KW-0731">Sigma factor</keyword>
<comment type="caution">
    <text evidence="8">The sequence shown here is derived from an EMBL/GenBank/DDBJ whole genome shotgun (WGS) entry which is preliminary data.</text>
</comment>
<dbReference type="Pfam" id="PF08281">
    <property type="entry name" value="Sigma70_r4_2"/>
    <property type="match status" value="1"/>
</dbReference>
<comment type="similarity">
    <text evidence="1">Belongs to the sigma-70 factor family. ECF subfamily.</text>
</comment>
<dbReference type="GO" id="GO:0003677">
    <property type="term" value="F:DNA binding"/>
    <property type="evidence" value="ECO:0007669"/>
    <property type="project" value="UniProtKB-KW"/>
</dbReference>
<keyword evidence="2" id="KW-0805">Transcription regulation</keyword>
<evidence type="ECO:0000259" key="6">
    <source>
        <dbReference type="Pfam" id="PF04542"/>
    </source>
</evidence>
<evidence type="ECO:0000256" key="4">
    <source>
        <dbReference type="ARBA" id="ARBA00023125"/>
    </source>
</evidence>
<name>A0A6A7N7A8_9BURK</name>
<evidence type="ECO:0000256" key="3">
    <source>
        <dbReference type="ARBA" id="ARBA00023082"/>
    </source>
</evidence>
<gene>
    <name evidence="8" type="ORF">GEV02_22760</name>
</gene>
<evidence type="ECO:0000313" key="8">
    <source>
        <dbReference type="EMBL" id="MQA40965.1"/>
    </source>
</evidence>
<keyword evidence="4" id="KW-0238">DNA-binding</keyword>
<keyword evidence="9" id="KW-1185">Reference proteome</keyword>
<dbReference type="InterPro" id="IPR036388">
    <property type="entry name" value="WH-like_DNA-bd_sf"/>
</dbReference>
<dbReference type="GO" id="GO:0006352">
    <property type="term" value="P:DNA-templated transcription initiation"/>
    <property type="evidence" value="ECO:0007669"/>
    <property type="project" value="InterPro"/>
</dbReference>
<dbReference type="InterPro" id="IPR007627">
    <property type="entry name" value="RNA_pol_sigma70_r2"/>
</dbReference>
<dbReference type="InterPro" id="IPR013324">
    <property type="entry name" value="RNA_pol_sigma_r3/r4-like"/>
</dbReference>